<dbReference type="SUPFAM" id="SSF52047">
    <property type="entry name" value="RNI-like"/>
    <property type="match status" value="1"/>
</dbReference>
<evidence type="ECO:0000256" key="3">
    <source>
        <dbReference type="SAM" id="Coils"/>
    </source>
</evidence>
<feature type="compositionally biased region" description="Polar residues" evidence="4">
    <location>
        <begin position="408"/>
        <end position="422"/>
    </location>
</feature>
<feature type="domain" description="Acyl-CoA-binding" evidence="6">
    <location>
        <begin position="848"/>
        <end position="946"/>
    </location>
</feature>
<evidence type="ECO:0000256" key="4">
    <source>
        <dbReference type="SAM" id="MobiDB-lite"/>
    </source>
</evidence>
<dbReference type="EMBL" id="JBCNJP010000006">
    <property type="protein sequence ID" value="KAK9078730.1"/>
    <property type="molecule type" value="Genomic_DNA"/>
</dbReference>
<dbReference type="Proteomes" id="UP001408789">
    <property type="component" value="Unassembled WGS sequence"/>
</dbReference>
<accession>A0AAP0DPD6</accession>
<evidence type="ECO:0000256" key="2">
    <source>
        <dbReference type="ARBA" id="ARBA00022737"/>
    </source>
</evidence>
<proteinExistence type="predicted"/>
<dbReference type="Pfam" id="PF00646">
    <property type="entry name" value="F-box"/>
    <property type="match status" value="1"/>
</dbReference>
<dbReference type="Pfam" id="PF01344">
    <property type="entry name" value="Kelch_1"/>
    <property type="match status" value="1"/>
</dbReference>
<dbReference type="InterPro" id="IPR001810">
    <property type="entry name" value="F-box_dom"/>
</dbReference>
<evidence type="ECO:0000259" key="5">
    <source>
        <dbReference type="Pfam" id="PF00646"/>
    </source>
</evidence>
<dbReference type="InterPro" id="IPR032675">
    <property type="entry name" value="LRR_dom_sf"/>
</dbReference>
<feature type="domain" description="F-box" evidence="5">
    <location>
        <begin position="31"/>
        <end position="70"/>
    </location>
</feature>
<keyword evidence="2" id="KW-0677">Repeat</keyword>
<evidence type="ECO:0000313" key="7">
    <source>
        <dbReference type="EMBL" id="KAK9078730.1"/>
    </source>
</evidence>
<dbReference type="CDD" id="cd22160">
    <property type="entry name" value="F-box_AtFBL13-like"/>
    <property type="match status" value="1"/>
</dbReference>
<feature type="region of interest" description="Disordered" evidence="4">
    <location>
        <begin position="398"/>
        <end position="426"/>
    </location>
</feature>
<evidence type="ECO:0008006" key="9">
    <source>
        <dbReference type="Google" id="ProtNLM"/>
    </source>
</evidence>
<keyword evidence="3" id="KW-0175">Coiled coil</keyword>
<evidence type="ECO:0000259" key="6">
    <source>
        <dbReference type="Pfam" id="PF24922"/>
    </source>
</evidence>
<keyword evidence="8" id="KW-1185">Reference proteome</keyword>
<evidence type="ECO:0000256" key="1">
    <source>
        <dbReference type="ARBA" id="ARBA00022441"/>
    </source>
</evidence>
<sequence length="961" mass="107380">MLTETKMKRKATSSCYTNVYGGGDEQQEDRLSSLPDVLLIYIFSFIDIRLAVQSSILSKRWVNLWTSLPVLNFDSSSFEEVPIYNVSNFVYKITFDNFIDKVLACRNATIKIDGVSIKVTNYKTMARVFDYALKHHVPNLSIDTSEYLTQYRTFLCSKSSDSLVSFTLKGMLEFGIFPKFSGLVSLRLERVKIVESDAFSCFPNLKELFLVNCKLPLDLHDLHVIALQLTRLTIFSCFYHPIPYERIVLFTPKLMLLELDGLVPMSFEAKLPVLETVHIDCCFAFPRVCDRNPHQPDEDQQKVNLIKILWCVRNAKYVHLSPSTVKLLSLSHSKLVQEPSPFVNLKVLNLIPPPNKPVPELHSSVAAYLLKGSPGVVVKALPRSVTVKRFCFAQTTSSPDRRLRSPHSYISRSTRQRANAPTRSEHRTTTIATGFRYITLLLFYSTANRVEKQIFEEIPHEFRKANMGTDSGNWHSALNFDQWVTLPVAGSRPSARYKHAAVIADEKLFMVGGTRNGRYLSDVQAFDLKNLSWSTVKLSTTLDAQNVNNSTSTENFPAISGHSMVKWGNKLLLLGGYTKDTSDYVTVRFIDLESHLYGVMEATGKVPVACGGQSVSLVGSKLIMFGGEDKHRRLMNDVHILDIETMTWNVSETIHTPPAPRFDHTATVHANRYLQIFGGCTHSVFFNDLHVLDLETLEWSQPQIQGDAVSPRAGHAGISIDEKWFIVGGGDNRSGASETLVMDMPKLVISILTNVKGRDPLASEGLSVSSALIDGEQFLVAFGGYNGKYNNEVVVMRPTPKYFKHPKIYQSPAAAAAAASVTAAYALAKSESLDFTTIDSKPKMDLSVEVNVIKEEKKALESTIEEVKAVNSGLLEKLEELNGTRVDLSKELQSVQGQLASEKSRCDDLEAQILDLQKKLSSMPSIEQELQALRTQKSAIEQEMETGQTENSGGVWRWIAG</sequence>
<dbReference type="PANTHER" id="PTHR46093">
    <property type="entry name" value="ACYL-COA-BINDING DOMAIN-CONTAINING PROTEIN 5"/>
    <property type="match status" value="1"/>
</dbReference>
<reference evidence="7 8" key="1">
    <citation type="submission" date="2024-04" db="EMBL/GenBank/DDBJ databases">
        <title>The reference genome of an endangered Asteraceae, Deinandra increscens subsp. villosa, native to the Central Coast of California.</title>
        <authorList>
            <person name="Guilliams M."/>
            <person name="Hasenstab-Lehman K."/>
            <person name="Meyer R."/>
            <person name="Mcevoy S."/>
        </authorList>
    </citation>
    <scope>NUCLEOTIDE SEQUENCE [LARGE SCALE GENOMIC DNA]</scope>
    <source>
        <tissue evidence="7">Leaf</tissue>
    </source>
</reference>
<dbReference type="InterPro" id="IPR006652">
    <property type="entry name" value="Kelch_1"/>
</dbReference>
<dbReference type="InterPro" id="IPR015915">
    <property type="entry name" value="Kelch-typ_b-propeller"/>
</dbReference>
<dbReference type="InterPro" id="IPR011043">
    <property type="entry name" value="Gal_Oxase/kelch_b-propeller"/>
</dbReference>
<dbReference type="Gene3D" id="3.80.10.10">
    <property type="entry name" value="Ribonuclease Inhibitor"/>
    <property type="match status" value="1"/>
</dbReference>
<dbReference type="Pfam" id="PF24922">
    <property type="entry name" value="ACBP4_C"/>
    <property type="match status" value="1"/>
</dbReference>
<dbReference type="SUPFAM" id="SSF81383">
    <property type="entry name" value="F-box domain"/>
    <property type="match status" value="1"/>
</dbReference>
<protein>
    <recommendedName>
        <fullName evidence="9">F-box domain-containing protein</fullName>
    </recommendedName>
</protein>
<dbReference type="PANTHER" id="PTHR46093:SF5">
    <property type="entry name" value="OS02G0822800 PROTEIN"/>
    <property type="match status" value="1"/>
</dbReference>
<evidence type="ECO:0000313" key="8">
    <source>
        <dbReference type="Proteomes" id="UP001408789"/>
    </source>
</evidence>
<gene>
    <name evidence="7" type="ORF">SSX86_002787</name>
</gene>
<comment type="caution">
    <text evidence="7">The sequence shown here is derived from an EMBL/GenBank/DDBJ whole genome shotgun (WGS) entry which is preliminary data.</text>
</comment>
<dbReference type="Gene3D" id="2.120.10.80">
    <property type="entry name" value="Kelch-type beta propeller"/>
    <property type="match status" value="2"/>
</dbReference>
<dbReference type="SUPFAM" id="SSF50965">
    <property type="entry name" value="Galactose oxidase, central domain"/>
    <property type="match status" value="1"/>
</dbReference>
<dbReference type="AlphaFoldDB" id="A0AAP0DPD6"/>
<dbReference type="InterPro" id="IPR056819">
    <property type="entry name" value="ACBP4-6_C"/>
</dbReference>
<name>A0AAP0DPD6_9ASTR</name>
<dbReference type="Pfam" id="PF24681">
    <property type="entry name" value="Kelch_KLHDC2_KLHL20_DRC7"/>
    <property type="match status" value="1"/>
</dbReference>
<organism evidence="7 8">
    <name type="scientific">Deinandra increscens subsp. villosa</name>
    <dbReference type="NCBI Taxonomy" id="3103831"/>
    <lineage>
        <taxon>Eukaryota</taxon>
        <taxon>Viridiplantae</taxon>
        <taxon>Streptophyta</taxon>
        <taxon>Embryophyta</taxon>
        <taxon>Tracheophyta</taxon>
        <taxon>Spermatophyta</taxon>
        <taxon>Magnoliopsida</taxon>
        <taxon>eudicotyledons</taxon>
        <taxon>Gunneridae</taxon>
        <taxon>Pentapetalae</taxon>
        <taxon>asterids</taxon>
        <taxon>campanulids</taxon>
        <taxon>Asterales</taxon>
        <taxon>Asteraceae</taxon>
        <taxon>Asteroideae</taxon>
        <taxon>Heliantheae alliance</taxon>
        <taxon>Madieae</taxon>
        <taxon>Madiinae</taxon>
        <taxon>Deinandra</taxon>
    </lineage>
</organism>
<keyword evidence="1" id="KW-0880">Kelch repeat</keyword>
<feature type="coiled-coil region" evidence="3">
    <location>
        <begin position="843"/>
        <end position="950"/>
    </location>
</feature>
<dbReference type="InterPro" id="IPR053781">
    <property type="entry name" value="F-box_AtFBL13-like"/>
</dbReference>
<dbReference type="InterPro" id="IPR036047">
    <property type="entry name" value="F-box-like_dom_sf"/>
</dbReference>